<dbReference type="InterPro" id="IPR036998">
    <property type="entry name" value="Porin_LamB_sf"/>
</dbReference>
<dbReference type="Gene3D" id="2.40.170.10">
    <property type="entry name" value="Porin, LamB type"/>
    <property type="match status" value="1"/>
</dbReference>
<evidence type="ECO:0000256" key="2">
    <source>
        <dbReference type="ARBA" id="ARBA00007055"/>
    </source>
</evidence>
<evidence type="ECO:0000313" key="12">
    <source>
        <dbReference type="Proteomes" id="UP000575083"/>
    </source>
</evidence>
<keyword evidence="7" id="KW-0626">Porin</keyword>
<comment type="caution">
    <text evidence="11">The sequence shown here is derived from an EMBL/GenBank/DDBJ whole genome shotgun (WGS) entry which is preliminary data.</text>
</comment>
<dbReference type="RefSeq" id="WP_260420283.1">
    <property type="nucleotide sequence ID" value="NZ_JACHLK010000007.1"/>
</dbReference>
<dbReference type="InterPro" id="IPR003192">
    <property type="entry name" value="Porin_LamB"/>
</dbReference>
<dbReference type="GO" id="GO:0015144">
    <property type="term" value="F:carbohydrate transmembrane transporter activity"/>
    <property type="evidence" value="ECO:0007669"/>
    <property type="project" value="TreeGrafter"/>
</dbReference>
<dbReference type="GO" id="GO:0015288">
    <property type="term" value="F:porin activity"/>
    <property type="evidence" value="ECO:0007669"/>
    <property type="project" value="UniProtKB-KW"/>
</dbReference>
<comment type="similarity">
    <text evidence="2">Belongs to the porin LamB (TC 1.B.3) family.</text>
</comment>
<evidence type="ECO:0000256" key="10">
    <source>
        <dbReference type="SAM" id="SignalP"/>
    </source>
</evidence>
<name>A0A7X0PFH6_9BURK</name>
<evidence type="ECO:0000256" key="4">
    <source>
        <dbReference type="ARBA" id="ARBA00022452"/>
    </source>
</evidence>
<evidence type="ECO:0000256" key="9">
    <source>
        <dbReference type="ARBA" id="ARBA00023237"/>
    </source>
</evidence>
<evidence type="ECO:0000256" key="8">
    <source>
        <dbReference type="ARBA" id="ARBA00023136"/>
    </source>
</evidence>
<dbReference type="GO" id="GO:0009279">
    <property type="term" value="C:cell outer membrane"/>
    <property type="evidence" value="ECO:0007669"/>
    <property type="project" value="UniProtKB-SubCell"/>
</dbReference>
<evidence type="ECO:0000256" key="6">
    <source>
        <dbReference type="ARBA" id="ARBA00023065"/>
    </source>
</evidence>
<keyword evidence="8" id="KW-0472">Membrane</keyword>
<dbReference type="Pfam" id="PF02264">
    <property type="entry name" value="LamB"/>
    <property type="match status" value="1"/>
</dbReference>
<dbReference type="AlphaFoldDB" id="A0A7X0PFH6"/>
<evidence type="ECO:0000256" key="1">
    <source>
        <dbReference type="ARBA" id="ARBA00004571"/>
    </source>
</evidence>
<feature type="chain" id="PRO_5031424089" evidence="10">
    <location>
        <begin position="24"/>
        <end position="395"/>
    </location>
</feature>
<dbReference type="PANTHER" id="PTHR38762">
    <property type="entry name" value="CRYPTIC OUTER MEMBRANE PORIN BGLH-RELATED"/>
    <property type="match status" value="1"/>
</dbReference>
<proteinExistence type="inferred from homology"/>
<dbReference type="PANTHER" id="PTHR38762:SF1">
    <property type="entry name" value="CRYPTIC OUTER MEMBRANE PORIN BGLH-RELATED"/>
    <property type="match status" value="1"/>
</dbReference>
<dbReference type="GO" id="GO:0046930">
    <property type="term" value="C:pore complex"/>
    <property type="evidence" value="ECO:0007669"/>
    <property type="project" value="UniProtKB-KW"/>
</dbReference>
<gene>
    <name evidence="11" type="ORF">HNP48_003691</name>
</gene>
<keyword evidence="10" id="KW-0732">Signal</keyword>
<keyword evidence="4" id="KW-1134">Transmembrane beta strand</keyword>
<accession>A0A7X0PFH6</accession>
<keyword evidence="9" id="KW-0998">Cell outer membrane</keyword>
<evidence type="ECO:0000256" key="5">
    <source>
        <dbReference type="ARBA" id="ARBA00022692"/>
    </source>
</evidence>
<reference evidence="11 12" key="1">
    <citation type="submission" date="2020-08" db="EMBL/GenBank/DDBJ databases">
        <title>Functional genomics of gut bacteria from endangered species of beetles.</title>
        <authorList>
            <person name="Carlos-Shanley C."/>
        </authorList>
    </citation>
    <scope>NUCLEOTIDE SEQUENCE [LARGE SCALE GENOMIC DNA]</scope>
    <source>
        <strain evidence="11 12">S00198</strain>
    </source>
</reference>
<dbReference type="SUPFAM" id="SSF56935">
    <property type="entry name" value="Porins"/>
    <property type="match status" value="1"/>
</dbReference>
<sequence>MMKRNRLTAVALAAACAMTNALAMDVAGFEFNGYSRGGPVFNHSDGVKGNLSLGGELQKFRLGNEGDNGIEVNFARSFEAGGVKWKVNYMPAKWGSGDISTEQAYVEMSGLSFSPEAKFWVGQRRLRIQDVHIVDYFLLNYGDNVGAGVTDVPIGGMKLGVGVFSGDKFDGNLPNDVKAHRLNVDLSEINTNPNGKLRVLLTAVGGKNQVNGGSGSGISLMHTQKDFLMSGMSNTLYLQGSRGHARIDGEFEAIDGTRPGRRSTRIADSINWQSGPFGGQALIGYQTNKTDLTNVETKDFSLGGRGSYAISKNFKALAEVSTTTRKGTGPDQRLSKVTLAGALAMNEDFWSRPELRLYVTKANWNQAAAVANAATFGAKGKTSRTLVGVQYEIWW</sequence>
<comment type="subcellular location">
    <subcellularLocation>
        <location evidence="1">Cell outer membrane</location>
        <topology evidence="1">Multi-pass membrane protein</topology>
    </subcellularLocation>
</comment>
<dbReference type="GO" id="GO:0015774">
    <property type="term" value="P:polysaccharide transport"/>
    <property type="evidence" value="ECO:0007669"/>
    <property type="project" value="TreeGrafter"/>
</dbReference>
<evidence type="ECO:0000256" key="7">
    <source>
        <dbReference type="ARBA" id="ARBA00023114"/>
    </source>
</evidence>
<dbReference type="Proteomes" id="UP000575083">
    <property type="component" value="Unassembled WGS sequence"/>
</dbReference>
<keyword evidence="3" id="KW-0813">Transport</keyword>
<dbReference type="GO" id="GO:0006811">
    <property type="term" value="P:monoatomic ion transport"/>
    <property type="evidence" value="ECO:0007669"/>
    <property type="project" value="UniProtKB-KW"/>
</dbReference>
<dbReference type="InterPro" id="IPR050286">
    <property type="entry name" value="G_neg_Bact_CarbUptk_Porin"/>
</dbReference>
<keyword evidence="6" id="KW-0406">Ion transport</keyword>
<protein>
    <submittedName>
        <fullName evidence="11">Maltoporin</fullName>
    </submittedName>
</protein>
<feature type="signal peptide" evidence="10">
    <location>
        <begin position="1"/>
        <end position="23"/>
    </location>
</feature>
<keyword evidence="12" id="KW-1185">Reference proteome</keyword>
<organism evidence="11 12">
    <name type="scientific">Acidovorax soli</name>
    <dbReference type="NCBI Taxonomy" id="592050"/>
    <lineage>
        <taxon>Bacteria</taxon>
        <taxon>Pseudomonadati</taxon>
        <taxon>Pseudomonadota</taxon>
        <taxon>Betaproteobacteria</taxon>
        <taxon>Burkholderiales</taxon>
        <taxon>Comamonadaceae</taxon>
        <taxon>Acidovorax</taxon>
    </lineage>
</organism>
<evidence type="ECO:0000256" key="3">
    <source>
        <dbReference type="ARBA" id="ARBA00022448"/>
    </source>
</evidence>
<keyword evidence="5" id="KW-0812">Transmembrane</keyword>
<evidence type="ECO:0000313" key="11">
    <source>
        <dbReference type="EMBL" id="MBB6561003.1"/>
    </source>
</evidence>
<dbReference type="EMBL" id="JACHLK010000007">
    <property type="protein sequence ID" value="MBB6561003.1"/>
    <property type="molecule type" value="Genomic_DNA"/>
</dbReference>